<name>A0A0D2KL12_9CHLO</name>
<evidence type="ECO:0000313" key="1">
    <source>
        <dbReference type="EMBL" id="KIY96463.1"/>
    </source>
</evidence>
<keyword evidence="2" id="KW-1185">Reference proteome</keyword>
<dbReference type="Proteomes" id="UP000054498">
    <property type="component" value="Unassembled WGS sequence"/>
</dbReference>
<gene>
    <name evidence="1" type="ORF">MNEG_11498</name>
</gene>
<proteinExistence type="predicted"/>
<dbReference type="RefSeq" id="XP_013895483.1">
    <property type="nucleotide sequence ID" value="XM_014040029.1"/>
</dbReference>
<dbReference type="EMBL" id="KK102990">
    <property type="protein sequence ID" value="KIY96463.1"/>
    <property type="molecule type" value="Genomic_DNA"/>
</dbReference>
<accession>A0A0D2KL12</accession>
<dbReference type="KEGG" id="mng:MNEG_11498"/>
<dbReference type="GeneID" id="25728766"/>
<protein>
    <submittedName>
        <fullName evidence="1">Uncharacterized protein</fullName>
    </submittedName>
</protein>
<dbReference type="AlphaFoldDB" id="A0A0D2KL12"/>
<evidence type="ECO:0000313" key="2">
    <source>
        <dbReference type="Proteomes" id="UP000054498"/>
    </source>
</evidence>
<sequence length="232" mass="25140">MLRSRLRSEVAPNRPAPAAARFRPVAHVQRGGTRSIATPLDITIHGRHVDVTPEARSILAALQRQEGARGRRIESHVRDRLSSVLDKFKGAQFLESDGGVALVDVRLMNSQAEVKLQPRIHNKAANDVYVRQGGLKVCESGSGWADSLEKALDALDRKLTKVRSCGSTLEGLGAHAQRRFVALAPPGRRCGALGGGLRGRDRRPLAECLKGGGMLGGGYAKPLPHKVDYRRL</sequence>
<organism evidence="1 2">
    <name type="scientific">Monoraphidium neglectum</name>
    <dbReference type="NCBI Taxonomy" id="145388"/>
    <lineage>
        <taxon>Eukaryota</taxon>
        <taxon>Viridiplantae</taxon>
        <taxon>Chlorophyta</taxon>
        <taxon>core chlorophytes</taxon>
        <taxon>Chlorophyceae</taxon>
        <taxon>CS clade</taxon>
        <taxon>Sphaeropleales</taxon>
        <taxon>Selenastraceae</taxon>
        <taxon>Monoraphidium</taxon>
    </lineage>
</organism>
<dbReference type="OrthoDB" id="556862at2759"/>
<reference evidence="1 2" key="1">
    <citation type="journal article" date="2013" name="BMC Genomics">
        <title>Reconstruction of the lipid metabolism for the microalga Monoraphidium neglectum from its genome sequence reveals characteristics suitable for biofuel production.</title>
        <authorList>
            <person name="Bogen C."/>
            <person name="Al-Dilaimi A."/>
            <person name="Albersmeier A."/>
            <person name="Wichmann J."/>
            <person name="Grundmann M."/>
            <person name="Rupp O."/>
            <person name="Lauersen K.J."/>
            <person name="Blifernez-Klassen O."/>
            <person name="Kalinowski J."/>
            <person name="Goesmann A."/>
            <person name="Mussgnug J.H."/>
            <person name="Kruse O."/>
        </authorList>
    </citation>
    <scope>NUCLEOTIDE SEQUENCE [LARGE SCALE GENOMIC DNA]</scope>
    <source>
        <strain evidence="1 2">SAG 48.87</strain>
    </source>
</reference>